<accession>A0A0B8T3N6</accession>
<keyword evidence="3 6" id="KW-0732">Signal</keyword>
<organism evidence="9 10">
    <name type="scientific">Sphingobacterium deserti</name>
    <dbReference type="NCBI Taxonomy" id="1229276"/>
    <lineage>
        <taxon>Bacteria</taxon>
        <taxon>Pseudomonadati</taxon>
        <taxon>Bacteroidota</taxon>
        <taxon>Sphingobacteriia</taxon>
        <taxon>Sphingobacteriales</taxon>
        <taxon>Sphingobacteriaceae</taxon>
        <taxon>Sphingobacterium</taxon>
    </lineage>
</organism>
<dbReference type="PATRIC" id="fig|1229276.3.peg.2592"/>
<evidence type="ECO:0000313" key="10">
    <source>
        <dbReference type="Proteomes" id="UP000031802"/>
    </source>
</evidence>
<keyword evidence="10" id="KW-1185">Reference proteome</keyword>
<sequence>MNVLNRIKLLSLASVLMLATSCDSFLTEEPTSDLTNTTVVQDVTGLNLLLQGTYRLMRDGNNNPAISSPLGLKLLSTVTGVDMMVNQEQVGNNWYFHVFSNQRYEATSAVPVTIWTAMYKVINNANIILDHVDQIQGNQREIDAIKGQALALRARCYFNLVRLYQHTYSLAKNKPGVPLQLTADLEPKTRASVEEVYAQIVGDLTQATELLADYNRPSINYYNQDVAHFLLAQVYLTMENWAKAQEEANNVRTAYALMTIGDYAAGFSTPNKEWVLGYEQGTQDYWWYDSPACWFDFGQNNAPWQAEQVLPSNNFVTVIMAGDPRLLVIDNPLYPGKYAATKFRELRDEPPYGNLYDLRAAEMYLVEAEAAARQGDVSTALQVLNILQNERGASVTTTSSQTALVDAILLERRKEMWGEGVEWFDILRLQLPVERTLAQGHYQNVSIPRNSNKLIMMIPEKEVINNTLVVQNPNPDQVPVFVP</sequence>
<dbReference type="eggNOG" id="COG1834">
    <property type="taxonomic scope" value="Bacteria"/>
</dbReference>
<reference evidence="9 10" key="2">
    <citation type="journal article" date="2015" name="PLoS ONE">
        <title>Whole-Genome Optical Mapping and Finished Genome Sequence of Sphingobacterium deserti sp. nov., a New Species Isolated from the Western Desert of China.</title>
        <authorList>
            <person name="Teng C."/>
            <person name="Zhou Z."/>
            <person name="Molnar I."/>
            <person name="Li X."/>
            <person name="Tang R."/>
            <person name="Chen M."/>
            <person name="Wang L."/>
            <person name="Su S."/>
            <person name="Zhang W."/>
            <person name="Lin M."/>
        </authorList>
    </citation>
    <scope>NUCLEOTIDE SEQUENCE [LARGE SCALE GENOMIC DNA]</scope>
    <source>
        <strain evidence="10">ACCC05744</strain>
    </source>
</reference>
<name>A0A0B8T3N6_9SPHI</name>
<gene>
    <name evidence="9" type="ORF">DI53_2521</name>
</gene>
<evidence type="ECO:0000313" key="9">
    <source>
        <dbReference type="EMBL" id="KGE13728.1"/>
    </source>
</evidence>
<dbReference type="Gene3D" id="1.25.40.390">
    <property type="match status" value="1"/>
</dbReference>
<dbReference type="STRING" id="1229276.DI53_2521"/>
<feature type="chain" id="PRO_5002138623" evidence="6">
    <location>
        <begin position="27"/>
        <end position="483"/>
    </location>
</feature>
<feature type="signal peptide" evidence="6">
    <location>
        <begin position="1"/>
        <end position="26"/>
    </location>
</feature>
<protein>
    <submittedName>
        <fullName evidence="9">RagB/SusD domain-containing protein</fullName>
    </submittedName>
</protein>
<dbReference type="PROSITE" id="PS51257">
    <property type="entry name" value="PROKAR_LIPOPROTEIN"/>
    <property type="match status" value="1"/>
</dbReference>
<keyword evidence="4" id="KW-0472">Membrane</keyword>
<dbReference type="SUPFAM" id="SSF48452">
    <property type="entry name" value="TPR-like"/>
    <property type="match status" value="1"/>
</dbReference>
<proteinExistence type="inferred from homology"/>
<comment type="caution">
    <text evidence="9">The sequence shown here is derived from an EMBL/GenBank/DDBJ whole genome shotgun (WGS) entry which is preliminary data.</text>
</comment>
<dbReference type="Pfam" id="PF07980">
    <property type="entry name" value="SusD_RagB"/>
    <property type="match status" value="1"/>
</dbReference>
<evidence type="ECO:0000256" key="4">
    <source>
        <dbReference type="ARBA" id="ARBA00023136"/>
    </source>
</evidence>
<evidence type="ECO:0000256" key="2">
    <source>
        <dbReference type="ARBA" id="ARBA00006275"/>
    </source>
</evidence>
<dbReference type="EMBL" id="JJMU01000043">
    <property type="protein sequence ID" value="KGE13728.1"/>
    <property type="molecule type" value="Genomic_DNA"/>
</dbReference>
<dbReference type="InterPro" id="IPR033985">
    <property type="entry name" value="SusD-like_N"/>
</dbReference>
<evidence type="ECO:0000256" key="6">
    <source>
        <dbReference type="SAM" id="SignalP"/>
    </source>
</evidence>
<dbReference type="Pfam" id="PF14322">
    <property type="entry name" value="SusD-like_3"/>
    <property type="match status" value="1"/>
</dbReference>
<evidence type="ECO:0000259" key="7">
    <source>
        <dbReference type="Pfam" id="PF07980"/>
    </source>
</evidence>
<dbReference type="Proteomes" id="UP000031802">
    <property type="component" value="Unassembled WGS sequence"/>
</dbReference>
<dbReference type="OrthoDB" id="630434at2"/>
<dbReference type="InterPro" id="IPR011990">
    <property type="entry name" value="TPR-like_helical_dom_sf"/>
</dbReference>
<dbReference type="GO" id="GO:0009279">
    <property type="term" value="C:cell outer membrane"/>
    <property type="evidence" value="ECO:0007669"/>
    <property type="project" value="UniProtKB-SubCell"/>
</dbReference>
<comment type="similarity">
    <text evidence="2">Belongs to the SusD family.</text>
</comment>
<reference evidence="10" key="1">
    <citation type="submission" date="2014-04" db="EMBL/GenBank/DDBJ databases">
        <title>Whole-Genome optical mapping and complete genome sequence of Sphingobacterium deserti sp. nov., a new spaces isolated from desert in the west of China.</title>
        <authorList>
            <person name="Teng C."/>
            <person name="Zhou Z."/>
            <person name="Li X."/>
            <person name="Chen M."/>
            <person name="Lin M."/>
            <person name="Wang L."/>
            <person name="Su S."/>
            <person name="Zhang C."/>
            <person name="Zhang W."/>
        </authorList>
    </citation>
    <scope>NUCLEOTIDE SEQUENCE [LARGE SCALE GENOMIC DNA]</scope>
    <source>
        <strain evidence="10">ACCC05744</strain>
    </source>
</reference>
<comment type="subcellular location">
    <subcellularLocation>
        <location evidence="1">Cell outer membrane</location>
    </subcellularLocation>
</comment>
<dbReference type="InterPro" id="IPR012944">
    <property type="entry name" value="SusD_RagB_dom"/>
</dbReference>
<dbReference type="RefSeq" id="WP_037499822.1">
    <property type="nucleotide sequence ID" value="NZ_JJMU01000043.1"/>
</dbReference>
<feature type="domain" description="RagB/SusD" evidence="7">
    <location>
        <begin position="355"/>
        <end position="473"/>
    </location>
</feature>
<evidence type="ECO:0000256" key="1">
    <source>
        <dbReference type="ARBA" id="ARBA00004442"/>
    </source>
</evidence>
<evidence type="ECO:0000259" key="8">
    <source>
        <dbReference type="Pfam" id="PF14322"/>
    </source>
</evidence>
<dbReference type="AlphaFoldDB" id="A0A0B8T3N6"/>
<dbReference type="CDD" id="cd08977">
    <property type="entry name" value="SusD"/>
    <property type="match status" value="1"/>
</dbReference>
<evidence type="ECO:0000256" key="5">
    <source>
        <dbReference type="ARBA" id="ARBA00023237"/>
    </source>
</evidence>
<keyword evidence="5" id="KW-0998">Cell outer membrane</keyword>
<evidence type="ECO:0000256" key="3">
    <source>
        <dbReference type="ARBA" id="ARBA00022729"/>
    </source>
</evidence>
<feature type="domain" description="SusD-like N-terminal" evidence="8">
    <location>
        <begin position="80"/>
        <end position="236"/>
    </location>
</feature>